<dbReference type="PROSITE" id="PS51918">
    <property type="entry name" value="RADICAL_SAM"/>
    <property type="match status" value="1"/>
</dbReference>
<evidence type="ECO:0000256" key="5">
    <source>
        <dbReference type="ARBA" id="ARBA00022485"/>
    </source>
</evidence>
<gene>
    <name evidence="16 20" type="primary">bioB</name>
    <name evidence="20" type="ORF">D5H75_15975</name>
</gene>
<feature type="binding site" evidence="16 17">
    <location>
        <position position="65"/>
    </location>
    <ligand>
        <name>[4Fe-4S] cluster</name>
        <dbReference type="ChEBI" id="CHEBI:49883"/>
        <note>4Fe-4S-S-AdoMet</note>
    </ligand>
</feature>
<dbReference type="HAMAP" id="MF_01694">
    <property type="entry name" value="BioB"/>
    <property type="match status" value="1"/>
</dbReference>
<feature type="binding site" evidence="16 17">
    <location>
        <position position="272"/>
    </location>
    <ligand>
        <name>[2Fe-2S] cluster</name>
        <dbReference type="ChEBI" id="CHEBI:190135"/>
    </ligand>
</feature>
<evidence type="ECO:0000256" key="17">
    <source>
        <dbReference type="PIRSR" id="PIRSR001619-1"/>
    </source>
</evidence>
<organism evidence="20 21">
    <name type="scientific">Bailinhaonella thermotolerans</name>
    <dbReference type="NCBI Taxonomy" id="1070861"/>
    <lineage>
        <taxon>Bacteria</taxon>
        <taxon>Bacillati</taxon>
        <taxon>Actinomycetota</taxon>
        <taxon>Actinomycetes</taxon>
        <taxon>Streptosporangiales</taxon>
        <taxon>Streptosporangiaceae</taxon>
        <taxon>Bailinhaonella</taxon>
    </lineage>
</organism>
<keyword evidence="8 16" id="KW-0001">2Fe-2S</keyword>
<comment type="function">
    <text evidence="14 16">Catalyzes the conversion of dethiobiotin (DTB) to biotin by the insertion of a sulfur atom into dethiobiotin via a radical-based mechanism.</text>
</comment>
<dbReference type="Gene3D" id="3.20.20.70">
    <property type="entry name" value="Aldolase class I"/>
    <property type="match status" value="1"/>
</dbReference>
<comment type="cofactor">
    <cofactor evidence="16 17">
        <name>[4Fe-4S] cluster</name>
        <dbReference type="ChEBI" id="CHEBI:49883"/>
    </cofactor>
    <text evidence="16 17">Binds 1 [4Fe-4S] cluster. The cluster is coordinated with 3 cysteines and an exchangeable S-adenosyl-L-methionine.</text>
</comment>
<feature type="binding site" evidence="16 17">
    <location>
        <position position="109"/>
    </location>
    <ligand>
        <name>[2Fe-2S] cluster</name>
        <dbReference type="ChEBI" id="CHEBI:190135"/>
    </ligand>
</feature>
<dbReference type="RefSeq" id="WP_119927259.1">
    <property type="nucleotide sequence ID" value="NZ_QZEY01000005.1"/>
</dbReference>
<dbReference type="CDD" id="cd01335">
    <property type="entry name" value="Radical_SAM"/>
    <property type="match status" value="1"/>
</dbReference>
<feature type="binding site" evidence="16 17">
    <location>
        <position position="202"/>
    </location>
    <ligand>
        <name>[2Fe-2S] cluster</name>
        <dbReference type="ChEBI" id="CHEBI:190135"/>
    </ligand>
</feature>
<feature type="binding site" evidence="16 17">
    <location>
        <position position="69"/>
    </location>
    <ligand>
        <name>[4Fe-4S] cluster</name>
        <dbReference type="ChEBI" id="CHEBI:49883"/>
        <note>4Fe-4S-S-AdoMet</note>
    </ligand>
</feature>
<keyword evidence="11 16" id="KW-0408">Iron</keyword>
<reference evidence="20 21" key="1">
    <citation type="submission" date="2018-09" db="EMBL/GenBank/DDBJ databases">
        <title>YIM 75507 draft genome.</title>
        <authorList>
            <person name="Tang S."/>
            <person name="Feng Y."/>
        </authorList>
    </citation>
    <scope>NUCLEOTIDE SEQUENCE [LARGE SCALE GENOMIC DNA]</scope>
    <source>
        <strain evidence="20 21">YIM 75507</strain>
    </source>
</reference>
<proteinExistence type="inferred from homology"/>
<dbReference type="SFLD" id="SFLDS00029">
    <property type="entry name" value="Radical_SAM"/>
    <property type="match status" value="1"/>
</dbReference>
<dbReference type="PANTHER" id="PTHR22976">
    <property type="entry name" value="BIOTIN SYNTHASE"/>
    <property type="match status" value="1"/>
</dbReference>
<dbReference type="InterPro" id="IPR010722">
    <property type="entry name" value="BATS_dom"/>
</dbReference>
<keyword evidence="12 16" id="KW-0411">Iron-sulfur</keyword>
<dbReference type="Pfam" id="PF06968">
    <property type="entry name" value="BATS"/>
    <property type="match status" value="1"/>
</dbReference>
<dbReference type="AlphaFoldDB" id="A0A3A4BLP3"/>
<keyword evidence="21" id="KW-1185">Reference proteome</keyword>
<keyword evidence="6 16" id="KW-0808">Transferase</keyword>
<dbReference type="GO" id="GO:0009102">
    <property type="term" value="P:biotin biosynthetic process"/>
    <property type="evidence" value="ECO:0007669"/>
    <property type="project" value="UniProtKB-UniRule"/>
</dbReference>
<keyword evidence="7 16" id="KW-0949">S-adenosyl-L-methionine</keyword>
<dbReference type="GO" id="GO:0051539">
    <property type="term" value="F:4 iron, 4 sulfur cluster binding"/>
    <property type="evidence" value="ECO:0007669"/>
    <property type="project" value="UniProtKB-KW"/>
</dbReference>
<feature type="region of interest" description="Disordered" evidence="18">
    <location>
        <begin position="344"/>
        <end position="371"/>
    </location>
</feature>
<feature type="domain" description="Radical SAM core" evidence="19">
    <location>
        <begin position="47"/>
        <end position="277"/>
    </location>
</feature>
<dbReference type="GO" id="GO:0051537">
    <property type="term" value="F:2 iron, 2 sulfur cluster binding"/>
    <property type="evidence" value="ECO:0007669"/>
    <property type="project" value="UniProtKB-KW"/>
</dbReference>
<dbReference type="OrthoDB" id="9786826at2"/>
<evidence type="ECO:0000256" key="9">
    <source>
        <dbReference type="ARBA" id="ARBA00022723"/>
    </source>
</evidence>
<feature type="binding site" evidence="16 17">
    <location>
        <position position="72"/>
    </location>
    <ligand>
        <name>[4Fe-4S] cluster</name>
        <dbReference type="ChEBI" id="CHEBI:49883"/>
        <note>4Fe-4S-S-AdoMet</note>
    </ligand>
</feature>
<comment type="subunit">
    <text evidence="3 16">Homodimer.</text>
</comment>
<dbReference type="SFLD" id="SFLDG01060">
    <property type="entry name" value="BATS_domain_containing"/>
    <property type="match status" value="1"/>
</dbReference>
<evidence type="ECO:0000313" key="20">
    <source>
        <dbReference type="EMBL" id="RJL31942.1"/>
    </source>
</evidence>
<evidence type="ECO:0000256" key="15">
    <source>
        <dbReference type="ARBA" id="ARBA00070199"/>
    </source>
</evidence>
<evidence type="ECO:0000256" key="1">
    <source>
        <dbReference type="ARBA" id="ARBA00004942"/>
    </source>
</evidence>
<evidence type="ECO:0000256" key="6">
    <source>
        <dbReference type="ARBA" id="ARBA00022679"/>
    </source>
</evidence>
<feature type="compositionally biased region" description="Low complexity" evidence="18">
    <location>
        <begin position="359"/>
        <end position="371"/>
    </location>
</feature>
<dbReference type="PIRSF" id="PIRSF001619">
    <property type="entry name" value="Biotin_synth"/>
    <property type="match status" value="1"/>
</dbReference>
<comment type="catalytic activity">
    <reaction evidence="13 16">
        <text>(4R,5S)-dethiobiotin + (sulfur carrier)-SH + 2 reduced [2Fe-2S]-[ferredoxin] + 2 S-adenosyl-L-methionine = (sulfur carrier)-H + biotin + 2 5'-deoxyadenosine + 2 L-methionine + 2 oxidized [2Fe-2S]-[ferredoxin]</text>
        <dbReference type="Rhea" id="RHEA:22060"/>
        <dbReference type="Rhea" id="RHEA-COMP:10000"/>
        <dbReference type="Rhea" id="RHEA-COMP:10001"/>
        <dbReference type="Rhea" id="RHEA-COMP:14737"/>
        <dbReference type="Rhea" id="RHEA-COMP:14739"/>
        <dbReference type="ChEBI" id="CHEBI:17319"/>
        <dbReference type="ChEBI" id="CHEBI:29917"/>
        <dbReference type="ChEBI" id="CHEBI:33737"/>
        <dbReference type="ChEBI" id="CHEBI:33738"/>
        <dbReference type="ChEBI" id="CHEBI:57586"/>
        <dbReference type="ChEBI" id="CHEBI:57844"/>
        <dbReference type="ChEBI" id="CHEBI:59789"/>
        <dbReference type="ChEBI" id="CHEBI:64428"/>
        <dbReference type="ChEBI" id="CHEBI:149473"/>
        <dbReference type="EC" id="2.8.1.6"/>
    </reaction>
</comment>
<name>A0A3A4BLP3_9ACTN</name>
<evidence type="ECO:0000256" key="18">
    <source>
        <dbReference type="SAM" id="MobiDB-lite"/>
    </source>
</evidence>
<evidence type="ECO:0000256" key="14">
    <source>
        <dbReference type="ARBA" id="ARBA00057568"/>
    </source>
</evidence>
<comment type="cofactor">
    <cofactor evidence="16">
        <name>[2Fe-2S] cluster</name>
        <dbReference type="ChEBI" id="CHEBI:190135"/>
    </cofactor>
    <text evidence="16">Binds 1 [2Fe-2S] cluster. The cluster is coordinated with 3 cysteines and 1 arginine.</text>
</comment>
<dbReference type="EC" id="2.8.1.6" evidence="4 16"/>
<dbReference type="InterPro" id="IPR024177">
    <property type="entry name" value="Biotin_synthase"/>
</dbReference>
<dbReference type="GO" id="GO:0005506">
    <property type="term" value="F:iron ion binding"/>
    <property type="evidence" value="ECO:0007669"/>
    <property type="project" value="UniProtKB-UniRule"/>
</dbReference>
<dbReference type="NCBIfam" id="TIGR00433">
    <property type="entry name" value="bioB"/>
    <property type="match status" value="1"/>
</dbReference>
<keyword evidence="10 16" id="KW-0093">Biotin biosynthesis</keyword>
<keyword evidence="5 16" id="KW-0004">4Fe-4S</keyword>
<comment type="cofactor">
    <cofactor evidence="17">
        <name>[2Fe-2S] cluster</name>
        <dbReference type="ChEBI" id="CHEBI:190135"/>
    </cofactor>
    <text evidence="17">Binds 1 [2Fe-2S] cluster. The cluster is coordinated with 3 cysteines and 1 arginine.</text>
</comment>
<dbReference type="GO" id="GO:0004076">
    <property type="term" value="F:biotin synthase activity"/>
    <property type="evidence" value="ECO:0007669"/>
    <property type="project" value="UniProtKB-UniRule"/>
</dbReference>
<dbReference type="Proteomes" id="UP000265768">
    <property type="component" value="Unassembled WGS sequence"/>
</dbReference>
<dbReference type="InterPro" id="IPR058240">
    <property type="entry name" value="rSAM_sf"/>
</dbReference>
<feature type="binding site" evidence="16 17">
    <location>
        <position position="142"/>
    </location>
    <ligand>
        <name>[2Fe-2S] cluster</name>
        <dbReference type="ChEBI" id="CHEBI:190135"/>
    </ligand>
</feature>
<protein>
    <recommendedName>
        <fullName evidence="15 16">Biotin synthase</fullName>
        <ecNumber evidence="4 16">2.8.1.6</ecNumber>
    </recommendedName>
</protein>
<evidence type="ECO:0000256" key="13">
    <source>
        <dbReference type="ARBA" id="ARBA00051157"/>
    </source>
</evidence>
<evidence type="ECO:0000256" key="12">
    <source>
        <dbReference type="ARBA" id="ARBA00023014"/>
    </source>
</evidence>
<evidence type="ECO:0000256" key="7">
    <source>
        <dbReference type="ARBA" id="ARBA00022691"/>
    </source>
</evidence>
<dbReference type="FunFam" id="3.20.20.70:FF:000026">
    <property type="entry name" value="Biotin synthase"/>
    <property type="match status" value="1"/>
</dbReference>
<evidence type="ECO:0000256" key="8">
    <source>
        <dbReference type="ARBA" id="ARBA00022714"/>
    </source>
</evidence>
<sequence>MTTLLETLTEKALRRETPTREEAMAVLGGEGELLDVVAAAARVRREFFGNRVKLNTIINMKSGMCPEDCSYCSQRLGSKAEILKYTWISPEEAAEHAGRAVRAGAKRVCLVASGRGPGDRDITRIENTIAAVKGDHPDVEVCVCLGLLGEGQAERLADAGAHAYSHNLNTSEERYADICSTHTFADRVDTLRRATEAGLSPCSGAIFGMGESDEDIVDLAFALRELDPDSVPVNFLIPFDGTPLGGRWELTPDRCVRILALFRFFFPDVEVRLAGGREIHLRSLQPLALHLANSIFLGDYLTSEGQPGADDLQMIADSGFVVEGADEPTLPAARHDLVTIRRRGAGSAKARRAEAVRQGEPAAADGPGADG</sequence>
<dbReference type="SMART" id="SM00729">
    <property type="entry name" value="Elp3"/>
    <property type="match status" value="1"/>
</dbReference>
<evidence type="ECO:0000256" key="10">
    <source>
        <dbReference type="ARBA" id="ARBA00022756"/>
    </source>
</evidence>
<evidence type="ECO:0000256" key="16">
    <source>
        <dbReference type="HAMAP-Rule" id="MF_01694"/>
    </source>
</evidence>
<dbReference type="SMART" id="SM00876">
    <property type="entry name" value="BATS"/>
    <property type="match status" value="1"/>
</dbReference>
<evidence type="ECO:0000256" key="11">
    <source>
        <dbReference type="ARBA" id="ARBA00023004"/>
    </source>
</evidence>
<evidence type="ECO:0000313" key="21">
    <source>
        <dbReference type="Proteomes" id="UP000265768"/>
    </source>
</evidence>
<dbReference type="InterPro" id="IPR006638">
    <property type="entry name" value="Elp3/MiaA/NifB-like_rSAM"/>
</dbReference>
<comment type="similarity">
    <text evidence="2 16">Belongs to the radical SAM superfamily. Biotin synthase family.</text>
</comment>
<dbReference type="UniPathway" id="UPA00078">
    <property type="reaction ID" value="UER00162"/>
</dbReference>
<evidence type="ECO:0000256" key="2">
    <source>
        <dbReference type="ARBA" id="ARBA00010765"/>
    </source>
</evidence>
<dbReference type="InterPro" id="IPR007197">
    <property type="entry name" value="rSAM"/>
</dbReference>
<dbReference type="InterPro" id="IPR013785">
    <property type="entry name" value="Aldolase_TIM"/>
</dbReference>
<dbReference type="Pfam" id="PF04055">
    <property type="entry name" value="Radical_SAM"/>
    <property type="match status" value="1"/>
</dbReference>
<evidence type="ECO:0000256" key="3">
    <source>
        <dbReference type="ARBA" id="ARBA00011738"/>
    </source>
</evidence>
<keyword evidence="9 16" id="KW-0479">Metal-binding</keyword>
<evidence type="ECO:0000259" key="19">
    <source>
        <dbReference type="PROSITE" id="PS51918"/>
    </source>
</evidence>
<accession>A0A3A4BLP3</accession>
<comment type="caution">
    <text evidence="20">The sequence shown here is derived from an EMBL/GenBank/DDBJ whole genome shotgun (WGS) entry which is preliminary data.</text>
</comment>
<evidence type="ECO:0000256" key="4">
    <source>
        <dbReference type="ARBA" id="ARBA00012236"/>
    </source>
</evidence>
<comment type="pathway">
    <text evidence="1 16">Cofactor biosynthesis; biotin biosynthesis; biotin from 7,8-diaminononanoate: step 2/2.</text>
</comment>
<dbReference type="EMBL" id="QZEY01000005">
    <property type="protein sequence ID" value="RJL31942.1"/>
    <property type="molecule type" value="Genomic_DNA"/>
</dbReference>
<dbReference type="PANTHER" id="PTHR22976:SF2">
    <property type="entry name" value="BIOTIN SYNTHASE, MITOCHONDRIAL"/>
    <property type="match status" value="1"/>
</dbReference>
<dbReference type="SFLD" id="SFLDG01278">
    <property type="entry name" value="biotin_synthase_like"/>
    <property type="match status" value="1"/>
</dbReference>
<dbReference type="InterPro" id="IPR002684">
    <property type="entry name" value="Biotin_synth/BioAB"/>
</dbReference>
<dbReference type="SUPFAM" id="SSF102114">
    <property type="entry name" value="Radical SAM enzymes"/>
    <property type="match status" value="1"/>
</dbReference>